<dbReference type="PANTHER" id="PTHR12639">
    <property type="entry name" value="VITAMIN K-DEPENDENT GAMMA-CARBOXYLASE"/>
    <property type="match status" value="1"/>
</dbReference>
<organism evidence="3 4">
    <name type="scientific">Leptospira borgpetersenii str. 200701203</name>
    <dbReference type="NCBI Taxonomy" id="1193007"/>
    <lineage>
        <taxon>Bacteria</taxon>
        <taxon>Pseudomonadati</taxon>
        <taxon>Spirochaetota</taxon>
        <taxon>Spirochaetia</taxon>
        <taxon>Leptospirales</taxon>
        <taxon>Leptospiraceae</taxon>
        <taxon>Leptospira</taxon>
    </lineage>
</organism>
<dbReference type="Pfam" id="PF05090">
    <property type="entry name" value="HTTM"/>
    <property type="match status" value="1"/>
</dbReference>
<feature type="transmembrane region" description="Helical" evidence="1">
    <location>
        <begin position="54"/>
        <end position="74"/>
    </location>
</feature>
<keyword evidence="1" id="KW-0812">Transmembrane</keyword>
<dbReference type="InterPro" id="IPR007782">
    <property type="entry name" value="VKG_COase"/>
</dbReference>
<comment type="caution">
    <text evidence="3">The sequence shown here is derived from an EMBL/GenBank/DDBJ whole genome shotgun (WGS) entry which is preliminary data.</text>
</comment>
<dbReference type="GO" id="GO:0019842">
    <property type="term" value="F:vitamin binding"/>
    <property type="evidence" value="ECO:0007669"/>
    <property type="project" value="TreeGrafter"/>
</dbReference>
<feature type="transmembrane region" description="Helical" evidence="1">
    <location>
        <begin position="80"/>
        <end position="100"/>
    </location>
</feature>
<evidence type="ECO:0000259" key="2">
    <source>
        <dbReference type="Pfam" id="PF05090"/>
    </source>
</evidence>
<proteinExistence type="predicted"/>
<keyword evidence="1" id="KW-0472">Membrane</keyword>
<feature type="domain" description="HTTM" evidence="2">
    <location>
        <begin position="15"/>
        <end position="104"/>
    </location>
</feature>
<dbReference type="BioCyc" id="LBOR1193007:G11KN-3082-MONOMER"/>
<dbReference type="GO" id="GO:0008488">
    <property type="term" value="F:gamma-glutamyl carboxylase activity"/>
    <property type="evidence" value="ECO:0007669"/>
    <property type="project" value="InterPro"/>
</dbReference>
<feature type="transmembrane region" description="Helical" evidence="1">
    <location>
        <begin position="20"/>
        <end position="42"/>
    </location>
</feature>
<dbReference type="PANTHER" id="PTHR12639:SF7">
    <property type="entry name" value="HTTM DOMAIN-CONTAINING PROTEIN"/>
    <property type="match status" value="1"/>
</dbReference>
<dbReference type="AlphaFoldDB" id="M3H322"/>
<protein>
    <submittedName>
        <fullName evidence="3">Vitamin K-dependent gamma-carboxylase domain protein</fullName>
    </submittedName>
</protein>
<sequence>MRKKLFSNLFFRASKPVPAWSLGLYRVIFGILLFILVFRYFANGWISRYFLDPNFHFKFYGFSWIGVLPGWVLYPLFVSLLFLPFLSLWGFFIEFPFLFFSDFYVRQFSRGCGLSQSLLSYLSIAFYFDLGSGG</sequence>
<evidence type="ECO:0000313" key="4">
    <source>
        <dbReference type="Proteomes" id="UP000011783"/>
    </source>
</evidence>
<gene>
    <name evidence="3" type="ORF">LEP1GSC123_4518</name>
</gene>
<evidence type="ECO:0000313" key="3">
    <source>
        <dbReference type="EMBL" id="EMG01484.1"/>
    </source>
</evidence>
<evidence type="ECO:0000256" key="1">
    <source>
        <dbReference type="SAM" id="Phobius"/>
    </source>
</evidence>
<name>M3H322_LEPBO</name>
<dbReference type="InterPro" id="IPR053934">
    <property type="entry name" value="HTTM_dom"/>
</dbReference>
<accession>M3H322</accession>
<dbReference type="Proteomes" id="UP000011783">
    <property type="component" value="Unassembled WGS sequence"/>
</dbReference>
<reference evidence="3 4" key="1">
    <citation type="submission" date="2013-01" db="EMBL/GenBank/DDBJ databases">
        <authorList>
            <person name="Harkins D.M."/>
            <person name="Durkin A.S."/>
            <person name="Brinkac L.M."/>
            <person name="Haft D.H."/>
            <person name="Selengut J.D."/>
            <person name="Sanka R."/>
            <person name="DePew J."/>
            <person name="Purushe J."/>
            <person name="Picardeau M."/>
            <person name="Werts C."/>
            <person name="Goarant C."/>
            <person name="Vinetz J.M."/>
            <person name="Sutton G.G."/>
            <person name="Nierman W.C."/>
            <person name="Fouts D.E."/>
        </authorList>
    </citation>
    <scope>NUCLEOTIDE SEQUENCE [LARGE SCALE GENOMIC DNA]</scope>
    <source>
        <strain evidence="3 4">200701203</strain>
    </source>
</reference>
<dbReference type="EMBL" id="AKWO02000023">
    <property type="protein sequence ID" value="EMG01484.1"/>
    <property type="molecule type" value="Genomic_DNA"/>
</dbReference>
<keyword evidence="1" id="KW-1133">Transmembrane helix</keyword>